<protein>
    <submittedName>
        <fullName evidence="1">Uncharacterized protein</fullName>
    </submittedName>
</protein>
<name>A0A2N8ZEA4_9VIBR</name>
<sequence length="39" mass="4461">MGIQYNNEDICGAQFVCNELLGNIKLMVTLSTWLPVFWV</sequence>
<proteinExistence type="predicted"/>
<evidence type="ECO:0000313" key="2">
    <source>
        <dbReference type="Proteomes" id="UP000235828"/>
    </source>
</evidence>
<dbReference type="KEGG" id="vta:A2268"/>
<gene>
    <name evidence="1" type="ORF">VTAP4600_A2268</name>
</gene>
<accession>A0A2N8ZEA4</accession>
<dbReference type="AlphaFoldDB" id="A0A2N8ZEA4"/>
<reference evidence="1 2" key="1">
    <citation type="submission" date="2017-10" db="EMBL/GenBank/DDBJ databases">
        <authorList>
            <person name="Banno H."/>
            <person name="Chua N.-H."/>
        </authorList>
    </citation>
    <scope>NUCLEOTIDE SEQUENCE [LARGE SCALE GENOMIC DNA]</scope>
    <source>
        <strain evidence="1">Vibrio tapetis CECT4600</strain>
    </source>
</reference>
<organism evidence="1 2">
    <name type="scientific">Vibrio tapetis subsp. tapetis</name>
    <dbReference type="NCBI Taxonomy" id="1671868"/>
    <lineage>
        <taxon>Bacteria</taxon>
        <taxon>Pseudomonadati</taxon>
        <taxon>Pseudomonadota</taxon>
        <taxon>Gammaproteobacteria</taxon>
        <taxon>Vibrionales</taxon>
        <taxon>Vibrionaceae</taxon>
        <taxon>Vibrio</taxon>
    </lineage>
</organism>
<dbReference type="Proteomes" id="UP000235828">
    <property type="component" value="Chromosome A"/>
</dbReference>
<keyword evidence="2" id="KW-1185">Reference proteome</keyword>
<evidence type="ECO:0000313" key="1">
    <source>
        <dbReference type="EMBL" id="SON50247.1"/>
    </source>
</evidence>
<dbReference type="EMBL" id="LT960611">
    <property type="protein sequence ID" value="SON50247.1"/>
    <property type="molecule type" value="Genomic_DNA"/>
</dbReference>